<keyword evidence="2" id="KW-1185">Reference proteome</keyword>
<gene>
    <name evidence="1" type="ORF">GCM10023235_41980</name>
</gene>
<evidence type="ECO:0008006" key="3">
    <source>
        <dbReference type="Google" id="ProtNLM"/>
    </source>
</evidence>
<name>A0ABP9DWT2_9ACTN</name>
<proteinExistence type="predicted"/>
<evidence type="ECO:0000313" key="1">
    <source>
        <dbReference type="EMBL" id="GAA4859721.1"/>
    </source>
</evidence>
<dbReference type="RefSeq" id="WP_345698387.1">
    <property type="nucleotide sequence ID" value="NZ_BAABIS010000001.1"/>
</dbReference>
<sequence>MSVPAQAPPTATPAATAGPVQDVFYGPLLGVERPARPGPVPDMAVFQGWVGQTVRDLDPTTEADPVGVLVNLLSAAGAMLGSGPHLRIGNDTHPALIWALTIGATAAGRKGAGTNTARLLLAAAEPEFFKGNMLSGLSSGEGLIEAVRDGDPTKEDDPGVIDKRRWIVESEYGVTMARSRREGNSLGGILRQAWNGEDLGLMNRAALRVTAPHLAIIGHISPRELRAKMQDSEMAGGTYNRYLPIFVHRNLILAESRGADPQLVDNLATAWRTVLADARQAGEVTLDEAARKLWREDVYPALCGDEDGDGPLAEFTARAAPYTLRLAMVYALLDHQRQIGEDHLRAAHALVTYSRASAAHVLGLVEHTTGDRKLDKLAAAVRTVGPRGLTGDEVYRLFKKSTKDERDRLVAALLQLEGYGSAQIPGAGRHATVLLYAPPT</sequence>
<dbReference type="Proteomes" id="UP001501752">
    <property type="component" value="Unassembled WGS sequence"/>
</dbReference>
<protein>
    <recommendedName>
        <fullName evidence="3">DUF3987 domain-containing protein</fullName>
    </recommendedName>
</protein>
<comment type="caution">
    <text evidence="1">The sequence shown here is derived from an EMBL/GenBank/DDBJ whole genome shotgun (WGS) entry which is preliminary data.</text>
</comment>
<dbReference type="Pfam" id="PF13148">
    <property type="entry name" value="DUF3987"/>
    <property type="match status" value="1"/>
</dbReference>
<reference evidence="2" key="1">
    <citation type="journal article" date="2019" name="Int. J. Syst. Evol. Microbiol.">
        <title>The Global Catalogue of Microorganisms (GCM) 10K type strain sequencing project: providing services to taxonomists for standard genome sequencing and annotation.</title>
        <authorList>
            <consortium name="The Broad Institute Genomics Platform"/>
            <consortium name="The Broad Institute Genome Sequencing Center for Infectious Disease"/>
            <person name="Wu L."/>
            <person name="Ma J."/>
        </authorList>
    </citation>
    <scope>NUCLEOTIDE SEQUENCE [LARGE SCALE GENOMIC DNA]</scope>
    <source>
        <strain evidence="2">JCM 13006</strain>
    </source>
</reference>
<accession>A0ABP9DWT2</accession>
<evidence type="ECO:0000313" key="2">
    <source>
        <dbReference type="Proteomes" id="UP001501752"/>
    </source>
</evidence>
<organism evidence="1 2">
    <name type="scientific">Kitasatospora terrestris</name>
    <dbReference type="NCBI Taxonomy" id="258051"/>
    <lineage>
        <taxon>Bacteria</taxon>
        <taxon>Bacillati</taxon>
        <taxon>Actinomycetota</taxon>
        <taxon>Actinomycetes</taxon>
        <taxon>Kitasatosporales</taxon>
        <taxon>Streptomycetaceae</taxon>
        <taxon>Kitasatospora</taxon>
    </lineage>
</organism>
<dbReference type="InterPro" id="IPR025048">
    <property type="entry name" value="DUF3987"/>
</dbReference>
<dbReference type="EMBL" id="BAABIS010000001">
    <property type="protein sequence ID" value="GAA4859721.1"/>
    <property type="molecule type" value="Genomic_DNA"/>
</dbReference>